<dbReference type="Gene3D" id="3.40.630.10">
    <property type="entry name" value="Zn peptidases"/>
    <property type="match status" value="1"/>
</dbReference>
<dbReference type="InterPro" id="IPR001261">
    <property type="entry name" value="ArgE/DapE_CS"/>
</dbReference>
<keyword evidence="7" id="KW-0224">Dipeptidase</keyword>
<keyword evidence="6" id="KW-0862">Zinc</keyword>
<evidence type="ECO:0000256" key="3">
    <source>
        <dbReference type="ARBA" id="ARBA00022670"/>
    </source>
</evidence>
<dbReference type="PANTHER" id="PTHR43808">
    <property type="entry name" value="ACETYLORNITHINE DEACETYLASE"/>
    <property type="match status" value="1"/>
</dbReference>
<dbReference type="SUPFAM" id="SSF53187">
    <property type="entry name" value="Zn-dependent exopeptidases"/>
    <property type="match status" value="1"/>
</dbReference>
<dbReference type="GO" id="GO:0008237">
    <property type="term" value="F:metallopeptidase activity"/>
    <property type="evidence" value="ECO:0007669"/>
    <property type="project" value="UniProtKB-KW"/>
</dbReference>
<comment type="cofactor">
    <cofactor evidence="1">
        <name>Zn(2+)</name>
        <dbReference type="ChEBI" id="CHEBI:29105"/>
    </cofactor>
</comment>
<dbReference type="InterPro" id="IPR011650">
    <property type="entry name" value="Peptidase_M20_dimer"/>
</dbReference>
<dbReference type="NCBIfam" id="TIGR01887">
    <property type="entry name" value="dipeptidaselike"/>
    <property type="match status" value="1"/>
</dbReference>
<evidence type="ECO:0000256" key="5">
    <source>
        <dbReference type="ARBA" id="ARBA00022801"/>
    </source>
</evidence>
<dbReference type="PROSITE" id="PS00759">
    <property type="entry name" value="ARGE_DAPE_CPG2_2"/>
    <property type="match status" value="1"/>
</dbReference>
<dbReference type="GO" id="GO:0016805">
    <property type="term" value="F:dipeptidase activity"/>
    <property type="evidence" value="ECO:0007669"/>
    <property type="project" value="UniProtKB-KW"/>
</dbReference>
<protein>
    <submittedName>
        <fullName evidence="10">Dipeptidase PepV</fullName>
    </submittedName>
</protein>
<dbReference type="InterPro" id="IPR036264">
    <property type="entry name" value="Bact_exopeptidase_dim_dom"/>
</dbReference>
<dbReference type="Pfam" id="PF07687">
    <property type="entry name" value="M20_dimer"/>
    <property type="match status" value="1"/>
</dbReference>
<dbReference type="Pfam" id="PF01546">
    <property type="entry name" value="Peptidase_M20"/>
    <property type="match status" value="1"/>
</dbReference>
<evidence type="ECO:0000313" key="11">
    <source>
        <dbReference type="Proteomes" id="UP000271031"/>
    </source>
</evidence>
<keyword evidence="5" id="KW-0378">Hydrolase</keyword>
<dbReference type="AlphaFoldDB" id="A0A3M8DH22"/>
<gene>
    <name evidence="10" type="primary">pepV</name>
    <name evidence="10" type="ORF">EDM56_16865</name>
</gene>
<dbReference type="NCBIfam" id="NF005591">
    <property type="entry name" value="PRK07318.1"/>
    <property type="match status" value="1"/>
</dbReference>
<sequence>MSQPVINWQEEVSKRQDELLLATQKFLQIKSVLDFSTASAGAPFGSEIRKALDYVLDVCKEAGMEIKDVEGYAGHAEFGAGDELVGILSHVDVVPEGDGWSVPPYEGRIVDGKLIARGAIDDKGPTMAAIYAAKIVKELGLPLGKRVRLIFGTDEETSWRCVDRYFQTEEMPTVAFTPDADFPIIYAEKGMTDLGVSQTLADWQQLGVAEENEPEAGLRTFDSGLRVNMVPDHAKAVLRCAKLSAEKLVARYNDYLAQAKLTGESTVGQGEVMLKLEGHSAHGSTPELGVNAGTMLAHFLASVKLDARGAAFARFVDQYFYGQHYGENLGIAANDEEIGPLTVNTGVFHYEAEGDANMLVNIRYPHSAPYEAWEPRFLEKLKPAGYALRINEHRGPLFVDKEHPLITTLSRVWTEQTGKEAELLSIGGATYGRALKVGVAFGPLFPGRPDSAHQKDEHIMVEDLLKATALYAQAIYELAKE</sequence>
<dbReference type="OrthoDB" id="9761532at2"/>
<evidence type="ECO:0000313" key="10">
    <source>
        <dbReference type="EMBL" id="RNB87334.1"/>
    </source>
</evidence>
<dbReference type="InterPro" id="IPR010964">
    <property type="entry name" value="M20A_pepV-rel"/>
</dbReference>
<dbReference type="GO" id="GO:0008270">
    <property type="term" value="F:zinc ion binding"/>
    <property type="evidence" value="ECO:0007669"/>
    <property type="project" value="InterPro"/>
</dbReference>
<dbReference type="SUPFAM" id="SSF55031">
    <property type="entry name" value="Bacterial exopeptidase dimerisation domain"/>
    <property type="match status" value="1"/>
</dbReference>
<keyword evidence="11" id="KW-1185">Reference proteome</keyword>
<dbReference type="InterPro" id="IPR002933">
    <property type="entry name" value="Peptidase_M20"/>
</dbReference>
<dbReference type="GO" id="GO:0006526">
    <property type="term" value="P:L-arginine biosynthetic process"/>
    <property type="evidence" value="ECO:0007669"/>
    <property type="project" value="TreeGrafter"/>
</dbReference>
<feature type="domain" description="Peptidase M20 dimerisation" evidence="9">
    <location>
        <begin position="268"/>
        <end position="349"/>
    </location>
</feature>
<reference evidence="10 11" key="1">
    <citation type="submission" date="2018-10" db="EMBL/GenBank/DDBJ databases">
        <title>Phylogenomics of Brevibacillus.</title>
        <authorList>
            <person name="Dunlap C."/>
        </authorList>
    </citation>
    <scope>NUCLEOTIDE SEQUENCE [LARGE SCALE GENOMIC DNA]</scope>
    <source>
        <strain evidence="10 11">JCM 15716</strain>
    </source>
</reference>
<keyword evidence="8" id="KW-0482">Metalloprotease</keyword>
<dbReference type="RefSeq" id="WP_122919032.1">
    <property type="nucleotide sequence ID" value="NZ_RHHQ01000012.1"/>
</dbReference>
<dbReference type="Gene3D" id="3.30.70.360">
    <property type="match status" value="2"/>
</dbReference>
<evidence type="ECO:0000256" key="1">
    <source>
        <dbReference type="ARBA" id="ARBA00001947"/>
    </source>
</evidence>
<evidence type="ECO:0000256" key="6">
    <source>
        <dbReference type="ARBA" id="ARBA00022833"/>
    </source>
</evidence>
<accession>A0A3M8DH22</accession>
<comment type="similarity">
    <text evidence="2">Belongs to the peptidase M20A family.</text>
</comment>
<dbReference type="GO" id="GO:0006508">
    <property type="term" value="P:proteolysis"/>
    <property type="evidence" value="ECO:0007669"/>
    <property type="project" value="UniProtKB-KW"/>
</dbReference>
<name>A0A3M8DH22_9BACL</name>
<keyword evidence="3" id="KW-0645">Protease</keyword>
<dbReference type="CDD" id="cd03888">
    <property type="entry name" value="M20_PepV"/>
    <property type="match status" value="1"/>
</dbReference>
<dbReference type="EMBL" id="RHHQ01000012">
    <property type="protein sequence ID" value="RNB87334.1"/>
    <property type="molecule type" value="Genomic_DNA"/>
</dbReference>
<dbReference type="PROSITE" id="PS00758">
    <property type="entry name" value="ARGE_DAPE_CPG2_1"/>
    <property type="match status" value="1"/>
</dbReference>
<dbReference type="PANTHER" id="PTHR43808:SF31">
    <property type="entry name" value="N-ACETYL-L-CITRULLINE DEACETYLASE"/>
    <property type="match status" value="1"/>
</dbReference>
<evidence type="ECO:0000256" key="8">
    <source>
        <dbReference type="ARBA" id="ARBA00023049"/>
    </source>
</evidence>
<evidence type="ECO:0000256" key="7">
    <source>
        <dbReference type="ARBA" id="ARBA00022997"/>
    </source>
</evidence>
<proteinExistence type="inferred from homology"/>
<dbReference type="InterPro" id="IPR050072">
    <property type="entry name" value="Peptidase_M20A"/>
</dbReference>
<dbReference type="Proteomes" id="UP000271031">
    <property type="component" value="Unassembled WGS sequence"/>
</dbReference>
<organism evidence="10 11">
    <name type="scientific">Brevibacillus fluminis</name>
    <dbReference type="NCBI Taxonomy" id="511487"/>
    <lineage>
        <taxon>Bacteria</taxon>
        <taxon>Bacillati</taxon>
        <taxon>Bacillota</taxon>
        <taxon>Bacilli</taxon>
        <taxon>Bacillales</taxon>
        <taxon>Paenibacillaceae</taxon>
        <taxon>Brevibacillus</taxon>
    </lineage>
</organism>
<dbReference type="GO" id="GO:0008777">
    <property type="term" value="F:acetylornithine deacetylase activity"/>
    <property type="evidence" value="ECO:0007669"/>
    <property type="project" value="TreeGrafter"/>
</dbReference>
<evidence type="ECO:0000259" key="9">
    <source>
        <dbReference type="Pfam" id="PF07687"/>
    </source>
</evidence>
<comment type="caution">
    <text evidence="10">The sequence shown here is derived from an EMBL/GenBank/DDBJ whole genome shotgun (WGS) entry which is preliminary data.</text>
</comment>
<evidence type="ECO:0000256" key="2">
    <source>
        <dbReference type="ARBA" id="ARBA00006247"/>
    </source>
</evidence>
<keyword evidence="4" id="KW-0479">Metal-binding</keyword>
<evidence type="ECO:0000256" key="4">
    <source>
        <dbReference type="ARBA" id="ARBA00022723"/>
    </source>
</evidence>